<dbReference type="Proteomes" id="UP000295382">
    <property type="component" value="Unassembled WGS sequence"/>
</dbReference>
<feature type="domain" description="T6SS Tle3 phospholipase effector alpha/beta" evidence="2">
    <location>
        <begin position="41"/>
        <end position="362"/>
    </location>
</feature>
<protein>
    <recommendedName>
        <fullName evidence="2">T6SS Tle3 phospholipase effector alpha/beta domain-containing protein</fullName>
    </recommendedName>
</protein>
<evidence type="ECO:0000259" key="2">
    <source>
        <dbReference type="Pfam" id="PF24322"/>
    </source>
</evidence>
<evidence type="ECO:0000313" key="3">
    <source>
        <dbReference type="EMBL" id="TCS36677.1"/>
    </source>
</evidence>
<proteinExistence type="predicted"/>
<dbReference type="OrthoDB" id="8829067at2"/>
<dbReference type="Gene3D" id="3.40.50.1820">
    <property type="entry name" value="alpha/beta hydrolase"/>
    <property type="match status" value="1"/>
</dbReference>
<accession>A0A4R3HTZ6</accession>
<comment type="caution">
    <text evidence="3">The sequence shown here is derived from an EMBL/GenBank/DDBJ whole genome shotgun (WGS) entry which is preliminary data.</text>
</comment>
<dbReference type="SUPFAM" id="SSF53474">
    <property type="entry name" value="alpha/beta-Hydrolases"/>
    <property type="match status" value="1"/>
</dbReference>
<keyword evidence="4" id="KW-1185">Reference proteome</keyword>
<dbReference type="Pfam" id="PF24322">
    <property type="entry name" value="Tle3"/>
    <property type="match status" value="1"/>
</dbReference>
<feature type="region of interest" description="Disordered" evidence="1">
    <location>
        <begin position="488"/>
        <end position="512"/>
    </location>
</feature>
<dbReference type="ESTHER" id="paule-a0a4r3htz6">
    <property type="family name" value="T6SS-TLE3"/>
</dbReference>
<dbReference type="AlphaFoldDB" id="A0A4R3HTZ6"/>
<sequence>MADATRIVELKHDKKGEAYWESMVTPESNAVRAEAKIPPDLPGIIIFVHGVNSEGEWYKDAEASLLAGLNHRLGRDDLSPNRYYTDEEELKHQVESFGRSPVIRFYWGYRASEDEEKKYLIPLRDRSGKSVWIKEHEGQWKKPQYWGGGPFQNGTNHLPQVWSKSGFKRRAWAGPMPVDVQSINPEWDRQLQDAPSREYYAHAANRLAKLIDKIRSTYPKDTVTVMSHSQGTMIAMAASLLCKTRAPDAVILMNSPYALEDKVTDTMTSGNDRPTNRARENTFVNLLKRIDQDKRMLQEADLDELRAGSTPDKQPWTPKISISTDTETIPERDNHGRVYVYFNPHDRVMGSSALQSIGWQGVFTNIVQKHGNILKQRMLARNTLCGDTPGLKPFGTLPDMVSSKSQEGKGKTFWDGNRAIFKVANLWPTPHPEKTVLVNAEKVPQPIRAEELSSFDDSKAKADDWDQDDDFKYFHAIYQREEWVDENEPYSVSSDGSISGGPKNRRLENQDEMDKRIRKYKPEPTDHSTLPKHEAFMKRVVAYDVPIGFCESSKDMKFWKELQKDADWLSGKDQYYLHGTLDIPPMPASIDRDTVQDEIDEQMNGQFRYK</sequence>
<dbReference type="EMBL" id="SLZQ01000006">
    <property type="protein sequence ID" value="TCS36677.1"/>
    <property type="molecule type" value="Genomic_DNA"/>
</dbReference>
<gene>
    <name evidence="3" type="ORF">EDC30_106220</name>
</gene>
<dbReference type="RefSeq" id="WP_132259014.1">
    <property type="nucleotide sequence ID" value="NZ_SLZQ01000006.1"/>
</dbReference>
<dbReference type="InterPro" id="IPR056221">
    <property type="entry name" value="Tle3_ab_dom"/>
</dbReference>
<evidence type="ECO:0000313" key="4">
    <source>
        <dbReference type="Proteomes" id="UP000295382"/>
    </source>
</evidence>
<dbReference type="InterPro" id="IPR029058">
    <property type="entry name" value="AB_hydrolase_fold"/>
</dbReference>
<evidence type="ECO:0000256" key="1">
    <source>
        <dbReference type="SAM" id="MobiDB-lite"/>
    </source>
</evidence>
<name>A0A4R3HTZ6_PAULE</name>
<organism evidence="3 4">
    <name type="scientific">Paucimonas lemoignei</name>
    <name type="common">Pseudomonas lemoignei</name>
    <dbReference type="NCBI Taxonomy" id="29443"/>
    <lineage>
        <taxon>Bacteria</taxon>
        <taxon>Pseudomonadati</taxon>
        <taxon>Pseudomonadota</taxon>
        <taxon>Betaproteobacteria</taxon>
        <taxon>Burkholderiales</taxon>
        <taxon>Burkholderiaceae</taxon>
        <taxon>Paucimonas</taxon>
    </lineage>
</organism>
<reference evidence="3 4" key="1">
    <citation type="submission" date="2019-03" db="EMBL/GenBank/DDBJ databases">
        <title>Genomic Encyclopedia of Type Strains, Phase IV (KMG-IV): sequencing the most valuable type-strain genomes for metagenomic binning, comparative biology and taxonomic classification.</title>
        <authorList>
            <person name="Goeker M."/>
        </authorList>
    </citation>
    <scope>NUCLEOTIDE SEQUENCE [LARGE SCALE GENOMIC DNA]</scope>
    <source>
        <strain evidence="3 4">DSM 7445</strain>
    </source>
</reference>